<dbReference type="Proteomes" id="UP000035489">
    <property type="component" value="Unassembled WGS sequence"/>
</dbReference>
<comment type="caution">
    <text evidence="3">The sequence shown here is derived from an EMBL/GenBank/DDBJ whole genome shotgun (WGS) entry which is preliminary data.</text>
</comment>
<dbReference type="InterPro" id="IPR029016">
    <property type="entry name" value="GAF-like_dom_sf"/>
</dbReference>
<accession>A0A0H1R640</accession>
<dbReference type="PATRIC" id="fig|1225564.3.peg.6643"/>
<evidence type="ECO:0000313" key="3">
    <source>
        <dbReference type="EMBL" id="KLK90489.1"/>
    </source>
</evidence>
<sequence length="239" mass="25982">MAPTLGQRLRDCAGLPAALECALAEGLEVSDARLGNIQLIDWTVGYLTLEAQRGFDEEFLQCFARVTAGDGTACGRVLRRREAVLIEDVMADRDFSPFRVAACRAGFRSVLSLPLVSTSGALVGVLSTHFDRPRPMTNPTLRALERAARTTADAIILHRVRSHIFDGQAPAALGHDVEPRAAAAMRRVQRAHGSLMTVDELLRRSWQAIHRSRELLSSSDAAALPKPAGKKSDTSETSR</sequence>
<name>A0A0H1R640_9HYPH</name>
<dbReference type="OrthoDB" id="8251911at2"/>
<dbReference type="EMBL" id="LCYG01000083">
    <property type="protein sequence ID" value="KLK90489.1"/>
    <property type="molecule type" value="Genomic_DNA"/>
</dbReference>
<feature type="domain" description="GAF" evidence="2">
    <location>
        <begin position="14"/>
        <end position="165"/>
    </location>
</feature>
<evidence type="ECO:0000259" key="2">
    <source>
        <dbReference type="SMART" id="SM00065"/>
    </source>
</evidence>
<dbReference type="RefSeq" id="WP_047191818.1">
    <property type="nucleotide sequence ID" value="NZ_LCYG01000083.1"/>
</dbReference>
<dbReference type="Gene3D" id="3.30.450.40">
    <property type="match status" value="1"/>
</dbReference>
<dbReference type="InterPro" id="IPR003018">
    <property type="entry name" value="GAF"/>
</dbReference>
<gene>
    <name evidence="3" type="ORF">AA309_25425</name>
</gene>
<dbReference type="Pfam" id="PF13185">
    <property type="entry name" value="GAF_2"/>
    <property type="match status" value="1"/>
</dbReference>
<organism evidence="3 4">
    <name type="scientific">Microvirga vignae</name>
    <dbReference type="NCBI Taxonomy" id="1225564"/>
    <lineage>
        <taxon>Bacteria</taxon>
        <taxon>Pseudomonadati</taxon>
        <taxon>Pseudomonadota</taxon>
        <taxon>Alphaproteobacteria</taxon>
        <taxon>Hyphomicrobiales</taxon>
        <taxon>Methylobacteriaceae</taxon>
        <taxon>Microvirga</taxon>
    </lineage>
</organism>
<keyword evidence="4" id="KW-1185">Reference proteome</keyword>
<reference evidence="3 4" key="1">
    <citation type="submission" date="2015-05" db="EMBL/GenBank/DDBJ databases">
        <title>Draft genome sequence of Microvirga vignae strain BR3299, a novel nitrogen fixing bacteria isolated from Brazil semi-aired region.</title>
        <authorList>
            <person name="Zilli J.E."/>
            <person name="Passos S.R."/>
            <person name="Leite J."/>
            <person name="Baldani J.I."/>
            <person name="Xavier G.R."/>
            <person name="Rumjaneck N.G."/>
            <person name="Simoes-Araujo J.L."/>
        </authorList>
    </citation>
    <scope>NUCLEOTIDE SEQUENCE [LARGE SCALE GENOMIC DNA]</scope>
    <source>
        <strain evidence="3 4">BR3299</strain>
    </source>
</reference>
<evidence type="ECO:0000256" key="1">
    <source>
        <dbReference type="SAM" id="MobiDB-lite"/>
    </source>
</evidence>
<evidence type="ECO:0000313" key="4">
    <source>
        <dbReference type="Proteomes" id="UP000035489"/>
    </source>
</evidence>
<proteinExistence type="predicted"/>
<feature type="region of interest" description="Disordered" evidence="1">
    <location>
        <begin position="217"/>
        <end position="239"/>
    </location>
</feature>
<feature type="compositionally biased region" description="Basic and acidic residues" evidence="1">
    <location>
        <begin position="230"/>
        <end position="239"/>
    </location>
</feature>
<dbReference type="SUPFAM" id="SSF55781">
    <property type="entry name" value="GAF domain-like"/>
    <property type="match status" value="1"/>
</dbReference>
<dbReference type="SMART" id="SM00065">
    <property type="entry name" value="GAF"/>
    <property type="match status" value="1"/>
</dbReference>
<dbReference type="STRING" id="1225564.AA309_25425"/>
<dbReference type="AlphaFoldDB" id="A0A0H1R640"/>
<protein>
    <recommendedName>
        <fullName evidence="2">GAF domain-containing protein</fullName>
    </recommendedName>
</protein>